<dbReference type="InterPro" id="IPR035093">
    <property type="entry name" value="RelE/ParE_toxin_dom_sf"/>
</dbReference>
<organism evidence="1 2">
    <name type="scientific">Pandoraea pulmonicola</name>
    <dbReference type="NCBI Taxonomy" id="93221"/>
    <lineage>
        <taxon>Bacteria</taxon>
        <taxon>Pseudomonadati</taxon>
        <taxon>Pseudomonadota</taxon>
        <taxon>Betaproteobacteria</taxon>
        <taxon>Burkholderiales</taxon>
        <taxon>Burkholderiaceae</taxon>
        <taxon>Pandoraea</taxon>
    </lineage>
</organism>
<name>A0AAJ4ZFY4_PANPU</name>
<reference evidence="1 2" key="1">
    <citation type="submission" date="2018-06" db="EMBL/GenBank/DDBJ databases">
        <authorList>
            <consortium name="Pathogen Informatics"/>
            <person name="Doyle S."/>
        </authorList>
    </citation>
    <scope>NUCLEOTIDE SEQUENCE [LARGE SCALE GENOMIC DNA]</scope>
    <source>
        <strain evidence="1 2">NCTC13159</strain>
    </source>
</reference>
<dbReference type="RefSeq" id="WP_269466449.1">
    <property type="nucleotide sequence ID" value="NZ_CP010310.2"/>
</dbReference>
<dbReference type="EMBL" id="UGSJ01000001">
    <property type="protein sequence ID" value="SUA92667.1"/>
    <property type="molecule type" value="Genomic_DNA"/>
</dbReference>
<comment type="caution">
    <text evidence="1">The sequence shown here is derived from an EMBL/GenBank/DDBJ whole genome shotgun (WGS) entry which is preliminary data.</text>
</comment>
<gene>
    <name evidence="1" type="primary">higB-1</name>
    <name evidence="1" type="ORF">NCTC13159_04203</name>
</gene>
<evidence type="ECO:0000313" key="2">
    <source>
        <dbReference type="Proteomes" id="UP000254589"/>
    </source>
</evidence>
<dbReference type="Proteomes" id="UP000254589">
    <property type="component" value="Unassembled WGS sequence"/>
</dbReference>
<dbReference type="SUPFAM" id="SSF143011">
    <property type="entry name" value="RelE-like"/>
    <property type="match status" value="1"/>
</dbReference>
<evidence type="ECO:0000313" key="1">
    <source>
        <dbReference type="EMBL" id="SUA92667.1"/>
    </source>
</evidence>
<protein>
    <submittedName>
        <fullName evidence="1">Toxin higB-1</fullName>
    </submittedName>
</protein>
<sequence>MTLLTVIEDFKCRDTALLFNGCRVTRWRAIELVATRKLQQLHAAATLAFLRAPPGNRLEALRGARLGQYSIRINDQWRLCFRFDGGNASEVEIVDYH</sequence>
<accession>A0AAJ4ZFY4</accession>
<proteinExistence type="predicted"/>
<dbReference type="PANTHER" id="PTHR40266:SF2">
    <property type="entry name" value="TOXIN HIGB-1"/>
    <property type="match status" value="1"/>
</dbReference>
<dbReference type="Pfam" id="PF05015">
    <property type="entry name" value="HigB-like_toxin"/>
    <property type="match status" value="1"/>
</dbReference>
<dbReference type="Gene3D" id="3.30.2310.20">
    <property type="entry name" value="RelE-like"/>
    <property type="match status" value="1"/>
</dbReference>
<dbReference type="InterPro" id="IPR007711">
    <property type="entry name" value="HigB-1"/>
</dbReference>
<dbReference type="AlphaFoldDB" id="A0AAJ4ZFY4"/>
<dbReference type="PANTHER" id="PTHR40266">
    <property type="entry name" value="TOXIN HIGB-1"/>
    <property type="match status" value="1"/>
</dbReference>